<dbReference type="AlphaFoldDB" id="A0AAJ2RSZ9"/>
<dbReference type="RefSeq" id="WP_198349889.1">
    <property type="nucleotide sequence ID" value="NZ_JABASV010000010.1"/>
</dbReference>
<dbReference type="EMBL" id="JAWXXT010000001">
    <property type="protein sequence ID" value="MDX5977222.1"/>
    <property type="molecule type" value="Genomic_DNA"/>
</dbReference>
<proteinExistence type="predicted"/>
<evidence type="ECO:0000259" key="1">
    <source>
        <dbReference type="Pfam" id="PF13018"/>
    </source>
</evidence>
<feature type="domain" description="ESPR" evidence="1">
    <location>
        <begin position="1"/>
        <end position="33"/>
    </location>
</feature>
<comment type="caution">
    <text evidence="2">The sequence shown here is derived from an EMBL/GenBank/DDBJ whole genome shotgun (WGS) entry which is preliminary data.</text>
</comment>
<name>A0AAJ2RSZ9_9GAMM</name>
<organism evidence="2 3">
    <name type="scientific">Vreelandella alkaliphila</name>
    <dbReference type="NCBI Taxonomy" id="272774"/>
    <lineage>
        <taxon>Bacteria</taxon>
        <taxon>Pseudomonadati</taxon>
        <taxon>Pseudomonadota</taxon>
        <taxon>Gammaproteobacteria</taxon>
        <taxon>Oceanospirillales</taxon>
        <taxon>Halomonadaceae</taxon>
        <taxon>Vreelandella</taxon>
    </lineage>
</organism>
<reference evidence="2" key="1">
    <citation type="submission" date="2023-11" db="EMBL/GenBank/DDBJ databases">
        <title>MicrobeMod: A computational toolkit for identifying prokaryotic methylation and restriction-modification with nanopore sequencing.</title>
        <authorList>
            <person name="Crits-Christoph A."/>
            <person name="Kang S.C."/>
            <person name="Lee H."/>
            <person name="Ostrov N."/>
        </authorList>
    </citation>
    <scope>NUCLEOTIDE SEQUENCE</scope>
    <source>
        <strain evidence="2">ATCC BAA-953</strain>
    </source>
</reference>
<dbReference type="InterPro" id="IPR024973">
    <property type="entry name" value="ESPR"/>
</dbReference>
<gene>
    <name evidence="2" type="ORF">SIL78_06545</name>
</gene>
<sequence length="87" mass="9078">MNNVFRLVWNRSLGRLVVASEAARSHSKSSAAEIKVGDTPAVVPRPINRCAALPSSGWLPRLAFIFSAVAAASGSLTVQAFELNGGG</sequence>
<dbReference type="Pfam" id="PF13018">
    <property type="entry name" value="ESPR"/>
    <property type="match status" value="1"/>
</dbReference>
<evidence type="ECO:0000313" key="2">
    <source>
        <dbReference type="EMBL" id="MDX5977222.1"/>
    </source>
</evidence>
<evidence type="ECO:0000313" key="3">
    <source>
        <dbReference type="Proteomes" id="UP001276761"/>
    </source>
</evidence>
<protein>
    <submittedName>
        <fullName evidence="2">ESPR domain-containing protein</fullName>
    </submittedName>
</protein>
<dbReference type="GeneID" id="303165143"/>
<accession>A0AAJ2RSZ9</accession>
<dbReference type="Proteomes" id="UP001276761">
    <property type="component" value="Unassembled WGS sequence"/>
</dbReference>